<organism evidence="3">
    <name type="scientific">Odontella aurita</name>
    <dbReference type="NCBI Taxonomy" id="265563"/>
    <lineage>
        <taxon>Eukaryota</taxon>
        <taxon>Sar</taxon>
        <taxon>Stramenopiles</taxon>
        <taxon>Ochrophyta</taxon>
        <taxon>Bacillariophyta</taxon>
        <taxon>Mediophyceae</taxon>
        <taxon>Biddulphiophycidae</taxon>
        <taxon>Eupodiscales</taxon>
        <taxon>Odontellaceae</taxon>
        <taxon>Odontella</taxon>
    </lineage>
</organism>
<dbReference type="AlphaFoldDB" id="A0A6U6KUG9"/>
<dbReference type="EMBL" id="HBKQ01058358">
    <property type="protein sequence ID" value="CAE2285112.1"/>
    <property type="molecule type" value="Transcribed_RNA"/>
</dbReference>
<sequence>MLFLRYTTILATLYASVGQVDACSSDIREAGIYVDSIQSTEDLSILVGDISRYDGSNMSPTITVPATIDLAQGEVTAGWPDDAIEYSPLARLPDDAFVVYPNKPEPVDMSGWSMLTEIAKDGTVLATISNDEEGTAYPALALPGFDIDDENHGLFWFVSAKFQQPHAYIFYANSDGDSEGRVAIVTLGNDDGSMNIGLYSMILPYDHDVNGWDMLAYDELRVASVPDGCRYRTVHYTETSVEVRDDLGDLEDSIEGNKVAFTFDATAAFMVERGVIPNGWTSFIDKYDLATGDITELVELDEDTLQAAFDEGASI</sequence>
<name>A0A6U6KUG9_9STRA</name>
<gene>
    <name evidence="2" type="ORF">OAUR00152_LOCUS39903</name>
    <name evidence="3" type="ORF">OAUR00152_LOCUS39905</name>
</gene>
<protein>
    <submittedName>
        <fullName evidence="3">Uncharacterized protein</fullName>
    </submittedName>
</protein>
<feature type="chain" id="PRO_5036192359" evidence="1">
    <location>
        <begin position="23"/>
        <end position="315"/>
    </location>
</feature>
<feature type="signal peptide" evidence="1">
    <location>
        <begin position="1"/>
        <end position="22"/>
    </location>
</feature>
<accession>A0A6U6KUG9</accession>
<reference evidence="3" key="1">
    <citation type="submission" date="2021-01" db="EMBL/GenBank/DDBJ databases">
        <authorList>
            <person name="Corre E."/>
            <person name="Pelletier E."/>
            <person name="Niang G."/>
            <person name="Scheremetjew M."/>
            <person name="Finn R."/>
            <person name="Kale V."/>
            <person name="Holt S."/>
            <person name="Cochrane G."/>
            <person name="Meng A."/>
            <person name="Brown T."/>
            <person name="Cohen L."/>
        </authorList>
    </citation>
    <scope>NUCLEOTIDE SEQUENCE</scope>
    <source>
        <strain evidence="3">Isolate 1302-5</strain>
    </source>
</reference>
<evidence type="ECO:0000313" key="2">
    <source>
        <dbReference type="EMBL" id="CAE2285112.1"/>
    </source>
</evidence>
<evidence type="ECO:0000313" key="3">
    <source>
        <dbReference type="EMBL" id="CAE2285115.1"/>
    </source>
</evidence>
<dbReference type="EMBL" id="HBKQ01058360">
    <property type="protein sequence ID" value="CAE2285115.1"/>
    <property type="molecule type" value="Transcribed_RNA"/>
</dbReference>
<keyword evidence="1" id="KW-0732">Signal</keyword>
<evidence type="ECO:0000256" key="1">
    <source>
        <dbReference type="SAM" id="SignalP"/>
    </source>
</evidence>
<proteinExistence type="predicted"/>